<organism evidence="2 3">
    <name type="scientific">Ramlibacter aquaticus</name>
    <dbReference type="NCBI Taxonomy" id="2780094"/>
    <lineage>
        <taxon>Bacteria</taxon>
        <taxon>Pseudomonadati</taxon>
        <taxon>Pseudomonadota</taxon>
        <taxon>Betaproteobacteria</taxon>
        <taxon>Burkholderiales</taxon>
        <taxon>Comamonadaceae</taxon>
        <taxon>Ramlibacter</taxon>
    </lineage>
</organism>
<gene>
    <name evidence="2" type="ORF">IM725_15505</name>
</gene>
<dbReference type="PANTHER" id="PTHR35585:SF1">
    <property type="entry name" value="HHE DOMAIN PROTEIN (AFU_ORTHOLOGUE AFUA_4G00730)"/>
    <property type="match status" value="1"/>
</dbReference>
<evidence type="ECO:0000313" key="2">
    <source>
        <dbReference type="EMBL" id="MBE7941985.1"/>
    </source>
</evidence>
<evidence type="ECO:0000313" key="3">
    <source>
        <dbReference type="Proteomes" id="UP000715965"/>
    </source>
</evidence>
<dbReference type="Gene3D" id="1.20.120.520">
    <property type="entry name" value="nmb1532 protein domain like"/>
    <property type="match status" value="1"/>
</dbReference>
<dbReference type="Proteomes" id="UP000715965">
    <property type="component" value="Unassembled WGS sequence"/>
</dbReference>
<feature type="domain" description="Hemerythrin-like" evidence="1">
    <location>
        <begin position="3"/>
        <end position="117"/>
    </location>
</feature>
<accession>A0ABR9SI07</accession>
<sequence length="154" mass="17897">MDIFQALVDSHESQRRLVRELPSASAATLHELFHELKLEMAAHETAEERAFYVPLIEHDDTVDPARHGISEHHQMDEMVECLDKLQEGSPEWQAELGKLLHKLEHHLREEEEKFFPEARRVLDDAQAQALGGLYREEYVRLLDKEVHEEATRAA</sequence>
<keyword evidence="3" id="KW-1185">Reference proteome</keyword>
<dbReference type="RefSeq" id="WP_193781544.1">
    <property type="nucleotide sequence ID" value="NZ_JADDOJ010000073.1"/>
</dbReference>
<name>A0ABR9SI07_9BURK</name>
<comment type="caution">
    <text evidence="2">The sequence shown here is derived from an EMBL/GenBank/DDBJ whole genome shotgun (WGS) entry which is preliminary data.</text>
</comment>
<proteinExistence type="predicted"/>
<reference evidence="2 3" key="1">
    <citation type="submission" date="2020-10" db="EMBL/GenBank/DDBJ databases">
        <title>Draft genome of Ramlibacter aquaticus LMG 30558.</title>
        <authorList>
            <person name="Props R."/>
        </authorList>
    </citation>
    <scope>NUCLEOTIDE SEQUENCE [LARGE SCALE GENOMIC DNA]</scope>
    <source>
        <strain evidence="2 3">LMG 30558</strain>
    </source>
</reference>
<dbReference type="EMBL" id="JADDOJ010000073">
    <property type="protein sequence ID" value="MBE7941985.1"/>
    <property type="molecule type" value="Genomic_DNA"/>
</dbReference>
<dbReference type="PANTHER" id="PTHR35585">
    <property type="entry name" value="HHE DOMAIN PROTEIN (AFU_ORTHOLOGUE AFUA_4G00730)"/>
    <property type="match status" value="1"/>
</dbReference>
<dbReference type="InterPro" id="IPR012312">
    <property type="entry name" value="Hemerythrin-like"/>
</dbReference>
<dbReference type="Pfam" id="PF01814">
    <property type="entry name" value="Hemerythrin"/>
    <property type="match status" value="1"/>
</dbReference>
<evidence type="ECO:0000259" key="1">
    <source>
        <dbReference type="Pfam" id="PF01814"/>
    </source>
</evidence>
<protein>
    <submittedName>
        <fullName evidence="2">Hemerythrin domain-containing protein</fullName>
    </submittedName>
</protein>